<accession>A0A835W6U0</accession>
<keyword evidence="6" id="KW-1185">Reference proteome</keyword>
<dbReference type="PANTHER" id="PTHR23050">
    <property type="entry name" value="CALCIUM BINDING PROTEIN"/>
    <property type="match status" value="1"/>
</dbReference>
<dbReference type="InterPro" id="IPR018247">
    <property type="entry name" value="EF_Hand_1_Ca_BS"/>
</dbReference>
<dbReference type="OrthoDB" id="26525at2759"/>
<dbReference type="SMART" id="SM00054">
    <property type="entry name" value="EFh"/>
    <property type="match status" value="4"/>
</dbReference>
<reference evidence="5" key="1">
    <citation type="journal article" date="2020" name="bioRxiv">
        <title>Comparative genomics of Chlamydomonas.</title>
        <authorList>
            <person name="Craig R.J."/>
            <person name="Hasan A.R."/>
            <person name="Ness R.W."/>
            <person name="Keightley P.D."/>
        </authorList>
    </citation>
    <scope>NUCLEOTIDE SEQUENCE</scope>
    <source>
        <strain evidence="5">SAG 7.73</strain>
    </source>
</reference>
<feature type="domain" description="EF-hand" evidence="4">
    <location>
        <begin position="34"/>
        <end position="69"/>
    </location>
</feature>
<feature type="domain" description="EF-hand" evidence="4">
    <location>
        <begin position="131"/>
        <end position="166"/>
    </location>
</feature>
<name>A0A835W6U0_CHLIN</name>
<evidence type="ECO:0000256" key="2">
    <source>
        <dbReference type="ARBA" id="ARBA00022837"/>
    </source>
</evidence>
<feature type="region of interest" description="Disordered" evidence="3">
    <location>
        <begin position="1"/>
        <end position="24"/>
    </location>
</feature>
<dbReference type="InterPro" id="IPR050145">
    <property type="entry name" value="Centrin_CML-like"/>
</dbReference>
<evidence type="ECO:0000259" key="4">
    <source>
        <dbReference type="PROSITE" id="PS50222"/>
    </source>
</evidence>
<protein>
    <recommendedName>
        <fullName evidence="4">EF-hand domain-containing protein</fullName>
    </recommendedName>
</protein>
<dbReference type="Pfam" id="PF13499">
    <property type="entry name" value="EF-hand_7"/>
    <property type="match status" value="2"/>
</dbReference>
<dbReference type="PROSITE" id="PS00018">
    <property type="entry name" value="EF_HAND_1"/>
    <property type="match status" value="4"/>
</dbReference>
<evidence type="ECO:0000256" key="1">
    <source>
        <dbReference type="ARBA" id="ARBA00022737"/>
    </source>
</evidence>
<evidence type="ECO:0000313" key="6">
    <source>
        <dbReference type="Proteomes" id="UP000650467"/>
    </source>
</evidence>
<dbReference type="InterPro" id="IPR002048">
    <property type="entry name" value="EF_hand_dom"/>
</dbReference>
<sequence>MKGTVARKSVEVPHAHSHAAAKKRLGGGAKYSKADVLYLKEIFDKHDQDHNGKVTIAELIEALSVEKKLTHQELSAFRTIDINKDGVLTFNEYLRRLFPMATDPEFRQMLSWANPHAAGAAHEALFEPTREQLEEIKKMFAMFDKNGNGTIEKMELVAVAEKCGYVGSDVEDLFKAHDVDHNGSISFDEFVQLMKISYM</sequence>
<keyword evidence="2" id="KW-0106">Calcium</keyword>
<dbReference type="Proteomes" id="UP000650467">
    <property type="component" value="Unassembled WGS sequence"/>
</dbReference>
<feature type="domain" description="EF-hand" evidence="4">
    <location>
        <begin position="76"/>
        <end position="103"/>
    </location>
</feature>
<organism evidence="5 6">
    <name type="scientific">Chlamydomonas incerta</name>
    <dbReference type="NCBI Taxonomy" id="51695"/>
    <lineage>
        <taxon>Eukaryota</taxon>
        <taxon>Viridiplantae</taxon>
        <taxon>Chlorophyta</taxon>
        <taxon>core chlorophytes</taxon>
        <taxon>Chlorophyceae</taxon>
        <taxon>CS clade</taxon>
        <taxon>Chlamydomonadales</taxon>
        <taxon>Chlamydomonadaceae</taxon>
        <taxon>Chlamydomonas</taxon>
    </lineage>
</organism>
<evidence type="ECO:0000313" key="5">
    <source>
        <dbReference type="EMBL" id="KAG2439334.1"/>
    </source>
</evidence>
<keyword evidence="1" id="KW-0677">Repeat</keyword>
<dbReference type="GO" id="GO:0043226">
    <property type="term" value="C:organelle"/>
    <property type="evidence" value="ECO:0007669"/>
    <property type="project" value="UniProtKB-ARBA"/>
</dbReference>
<evidence type="ECO:0000256" key="3">
    <source>
        <dbReference type="SAM" id="MobiDB-lite"/>
    </source>
</evidence>
<dbReference type="AlphaFoldDB" id="A0A835W6U0"/>
<dbReference type="GO" id="GO:0005509">
    <property type="term" value="F:calcium ion binding"/>
    <property type="evidence" value="ECO:0007669"/>
    <property type="project" value="InterPro"/>
</dbReference>
<dbReference type="InterPro" id="IPR011992">
    <property type="entry name" value="EF-hand-dom_pair"/>
</dbReference>
<gene>
    <name evidence="5" type="ORF">HXX76_004693</name>
</gene>
<proteinExistence type="predicted"/>
<dbReference type="SUPFAM" id="SSF47473">
    <property type="entry name" value="EF-hand"/>
    <property type="match status" value="1"/>
</dbReference>
<dbReference type="PROSITE" id="PS50222">
    <property type="entry name" value="EF_HAND_2"/>
    <property type="match status" value="4"/>
</dbReference>
<feature type="domain" description="EF-hand" evidence="4">
    <location>
        <begin position="168"/>
        <end position="199"/>
    </location>
</feature>
<feature type="compositionally biased region" description="Basic residues" evidence="3">
    <location>
        <begin position="15"/>
        <end position="24"/>
    </location>
</feature>
<comment type="caution">
    <text evidence="5">The sequence shown here is derived from an EMBL/GenBank/DDBJ whole genome shotgun (WGS) entry which is preliminary data.</text>
</comment>
<dbReference type="Gene3D" id="1.10.238.10">
    <property type="entry name" value="EF-hand"/>
    <property type="match status" value="2"/>
</dbReference>
<dbReference type="EMBL" id="JAEHOC010000008">
    <property type="protein sequence ID" value="KAG2439334.1"/>
    <property type="molecule type" value="Genomic_DNA"/>
</dbReference>
<dbReference type="CDD" id="cd00051">
    <property type="entry name" value="EFh"/>
    <property type="match status" value="1"/>
</dbReference>
<dbReference type="FunFam" id="1.10.238.10:FF:000178">
    <property type="entry name" value="Calmodulin-2 A"/>
    <property type="match status" value="1"/>
</dbReference>